<dbReference type="NCBIfam" id="TIGR01409">
    <property type="entry name" value="TAT_signal_seq"/>
    <property type="match status" value="1"/>
</dbReference>
<protein>
    <submittedName>
        <fullName evidence="1">Twin-arginine translocation signal domain-containing protein</fullName>
    </submittedName>
</protein>
<gene>
    <name evidence="1" type="ORF">GHK86_14165</name>
</gene>
<dbReference type="Proteomes" id="UP000437736">
    <property type="component" value="Unassembled WGS sequence"/>
</dbReference>
<proteinExistence type="predicted"/>
<reference evidence="1 2" key="1">
    <citation type="submission" date="2019-11" db="EMBL/GenBank/DDBJ databases">
        <title>Acidiferrimicrobium australis gen. nov., sp. nov., an acidophilic and obligately heterotrophic, member of the Actinobacteria that catalyses dissimilatory oxido- reduction of iron isolated from metal-rich acidic water in Chile.</title>
        <authorList>
            <person name="Gonzalez D."/>
            <person name="Huber K."/>
            <person name="Hedrich S."/>
            <person name="Rojas-Villalobos C."/>
            <person name="Quatrini R."/>
            <person name="Dinamarca M.A."/>
            <person name="Schwarz A."/>
            <person name="Canales C."/>
            <person name="Nancucheo I."/>
        </authorList>
    </citation>
    <scope>NUCLEOTIDE SEQUENCE [LARGE SCALE GENOMIC DNA]</scope>
    <source>
        <strain evidence="1 2">USS-CCA1</strain>
    </source>
</reference>
<dbReference type="PANTHER" id="PTHR35340">
    <property type="entry name" value="PQQ ENZYME REPEAT PROTEIN-RELATED"/>
    <property type="match status" value="1"/>
</dbReference>
<dbReference type="Pfam" id="PF14269">
    <property type="entry name" value="Arylsulfotran_2"/>
    <property type="match status" value="1"/>
</dbReference>
<evidence type="ECO:0000313" key="2">
    <source>
        <dbReference type="Proteomes" id="UP000437736"/>
    </source>
</evidence>
<dbReference type="InterPro" id="IPR006311">
    <property type="entry name" value="TAT_signal"/>
</dbReference>
<dbReference type="PROSITE" id="PS51318">
    <property type="entry name" value="TAT"/>
    <property type="match status" value="1"/>
</dbReference>
<dbReference type="PANTHER" id="PTHR35340:SF5">
    <property type="entry name" value="ASST-DOMAIN-CONTAINING PROTEIN"/>
    <property type="match status" value="1"/>
</dbReference>
<dbReference type="EMBL" id="WJHE01000750">
    <property type="protein sequence ID" value="MST33858.1"/>
    <property type="molecule type" value="Genomic_DNA"/>
</dbReference>
<sequence length="459" mass="49012">MPDAVTRRGFLKGALGAGVGAAALTVARSIGPAGEALAAPPPGGLSRAPGAPVAYQRFVTRPDLRPPGVWVDTTAAAVAPGQPAYIFATVNADLGPYPAGAQTGLMIFDRHGFLVFFRPLSGANTAFNFRVQPHPYKGQPVLGWFQGTLGAGYSTAGSYQLADASYTTIATVGEGNTGVPCDLHEFLLTDQGTALRTGYKASGNLLAGHAFDVDIPTGEPVFHWWSTMPRYGVPPADSYVPGADYFHINSIDLWPEPARNLLVSARNTSCVYLIERATGRIAWRAGGKASWAVMGPGCRYEYQHDARALPDGSGFSVFDDASQPGPEKQAWAKTIHLDLAAHPRPVATLVQQLDHYTDPVDVPFTGNNQLLASGDRFVGWGAQPFFSQYTAGGEMILDGRFPAGVGSYRTFTADWTARPRQDELAFVVRRGSRPGTFTGYASWNGATDVAYWRVWGGPA</sequence>
<feature type="non-terminal residue" evidence="1">
    <location>
        <position position="459"/>
    </location>
</feature>
<organism evidence="1 2">
    <name type="scientific">Acidiferrimicrobium australe</name>
    <dbReference type="NCBI Taxonomy" id="2664430"/>
    <lineage>
        <taxon>Bacteria</taxon>
        <taxon>Bacillati</taxon>
        <taxon>Actinomycetota</taxon>
        <taxon>Acidimicrobiia</taxon>
        <taxon>Acidimicrobiales</taxon>
        <taxon>Acidimicrobiaceae</taxon>
        <taxon>Acidiferrimicrobium</taxon>
    </lineage>
</organism>
<dbReference type="InterPro" id="IPR019546">
    <property type="entry name" value="TAT_signal_bac_arc"/>
</dbReference>
<evidence type="ECO:0000313" key="1">
    <source>
        <dbReference type="EMBL" id="MST33858.1"/>
    </source>
</evidence>
<keyword evidence="2" id="KW-1185">Reference proteome</keyword>
<comment type="caution">
    <text evidence="1">The sequence shown here is derived from an EMBL/GenBank/DDBJ whole genome shotgun (WGS) entry which is preliminary data.</text>
</comment>
<dbReference type="InterPro" id="IPR039535">
    <property type="entry name" value="ASST-like"/>
</dbReference>
<accession>A0ABW9QVZ7</accession>
<dbReference type="InterPro" id="IPR053143">
    <property type="entry name" value="Arylsulfate_ST"/>
</dbReference>
<name>A0ABW9QVZ7_9ACTN</name>